<sequence>MLRRPTAALSRSLDLGPSQSRPISETSHLRYPITRSGPSSSPPDMALSLVISAIGTIITTLERIQTVRDLIAGNSASAITLNDVRRMIRTETARFFVTVEIARLQSDRQTFYSAWLPSITRRTTLNAVDVSPSGALYNVFRDIRSAIQRVNSGIYALAAVFNSYSDALHIDDLVCGQAILIELFGLLLHMHSAHSTLNQARVGAASLDDPRLDADTRLAISFAHNASDIFLWLVPLTWGKRRDEISQINSERTWIDNDSRPPYYYVYSFQDRYDALAGTPTASRLSKEPRQYRRSTLQDDNAYHWTSNARANHERRVRNTYATVVQIAVHQFHRELERLLRIMNRRLAIQTSGGRPPQGAQPGRFPQWRPPRRVARRTPRASGTRTSRLADVSLPDTAIPGGMFAAETSYKPLRRASSSPTLDCSAVLGDGGDIFRGASSGEALSHEFNMELDVAVWDLEVEEYSARAEEEDLLEVEPRNRSARTGLKS</sequence>
<feature type="region of interest" description="Disordered" evidence="1">
    <location>
        <begin position="468"/>
        <end position="489"/>
    </location>
</feature>
<protein>
    <submittedName>
        <fullName evidence="2">Uncharacterized protein</fullName>
    </submittedName>
</protein>
<name>A0A4Q9P9F2_9APHY</name>
<feature type="compositionally biased region" description="Basic residues" evidence="1">
    <location>
        <begin position="370"/>
        <end position="379"/>
    </location>
</feature>
<evidence type="ECO:0000313" key="2">
    <source>
        <dbReference type="EMBL" id="TBU51270.1"/>
    </source>
</evidence>
<evidence type="ECO:0000313" key="3">
    <source>
        <dbReference type="Proteomes" id="UP000292082"/>
    </source>
</evidence>
<organism evidence="2 3">
    <name type="scientific">Dichomitus squalens</name>
    <dbReference type="NCBI Taxonomy" id="114155"/>
    <lineage>
        <taxon>Eukaryota</taxon>
        <taxon>Fungi</taxon>
        <taxon>Dikarya</taxon>
        <taxon>Basidiomycota</taxon>
        <taxon>Agaricomycotina</taxon>
        <taxon>Agaricomycetes</taxon>
        <taxon>Polyporales</taxon>
        <taxon>Polyporaceae</taxon>
        <taxon>Dichomitus</taxon>
    </lineage>
</organism>
<feature type="region of interest" description="Disordered" evidence="1">
    <location>
        <begin position="1"/>
        <end position="42"/>
    </location>
</feature>
<dbReference type="EMBL" id="ML145349">
    <property type="protein sequence ID" value="TBU51270.1"/>
    <property type="molecule type" value="Genomic_DNA"/>
</dbReference>
<accession>A0A4Q9P9F2</accession>
<dbReference type="Proteomes" id="UP000292082">
    <property type="component" value="Unassembled WGS sequence"/>
</dbReference>
<feature type="compositionally biased region" description="Low complexity" evidence="1">
    <location>
        <begin position="353"/>
        <end position="367"/>
    </location>
</feature>
<feature type="region of interest" description="Disordered" evidence="1">
    <location>
        <begin position="350"/>
        <end position="387"/>
    </location>
</feature>
<keyword evidence="3" id="KW-1185">Reference proteome</keyword>
<feature type="compositionally biased region" description="Polar residues" evidence="1">
    <location>
        <begin position="17"/>
        <end position="26"/>
    </location>
</feature>
<proteinExistence type="predicted"/>
<dbReference type="AlphaFoldDB" id="A0A4Q9P9F2"/>
<gene>
    <name evidence="2" type="ORF">BD310DRAFT_1043614</name>
</gene>
<reference evidence="2 3" key="1">
    <citation type="submission" date="2019-01" db="EMBL/GenBank/DDBJ databases">
        <title>Draft genome sequences of three monokaryotic isolates of the white-rot basidiomycete fungus Dichomitus squalens.</title>
        <authorList>
            <consortium name="DOE Joint Genome Institute"/>
            <person name="Lopez S.C."/>
            <person name="Andreopoulos B."/>
            <person name="Pangilinan J."/>
            <person name="Lipzen A."/>
            <person name="Riley R."/>
            <person name="Ahrendt S."/>
            <person name="Ng V."/>
            <person name="Barry K."/>
            <person name="Daum C."/>
            <person name="Grigoriev I.V."/>
            <person name="Hilden K.S."/>
            <person name="Makela M.R."/>
            <person name="de Vries R.P."/>
        </authorList>
    </citation>
    <scope>NUCLEOTIDE SEQUENCE [LARGE SCALE GENOMIC DNA]</scope>
    <source>
        <strain evidence="2 3">CBS 464.89</strain>
    </source>
</reference>
<evidence type="ECO:0000256" key="1">
    <source>
        <dbReference type="SAM" id="MobiDB-lite"/>
    </source>
</evidence>